<protein>
    <submittedName>
        <fullName evidence="9">AI-2E family transporter</fullName>
    </submittedName>
</protein>
<name>A0AAP2DDD8_9BACT</name>
<sequence length="371" mass="40348">MKEIIARINQYLLLAILTTIVLFYGKVVLVPVLFAALLAMLMAPVCRWLDARGLSRPLSTAICILILLISLLAVLGVVVAEISTFAGEAEAIEKKANELLATLQRFIQQNVGVEPEKQMTMAKEQVKNMGKSAGSFAGAFIGGITNTIAGLLITLVFTFLFLFNKERYESFFLKLYKDEDTARVKAIVNQITTVAQKYLTGRVMSILTLATLYSIGLLIVGIKNAVLLAGIAALLTVVPYIGSVIGGMFPFFMALVTEDSLQPAVMVVVVIVAIQMIDNYFIEPNMVGGEVSLSAFASILAILVGGVVWGVAGMVLFIPLLGIVKIVCDHVEPLKPLGYVMGDPDGNKPSKIKIWIQKKLGIKDRRKKRQQ</sequence>
<proteinExistence type="inferred from homology"/>
<evidence type="ECO:0000256" key="3">
    <source>
        <dbReference type="ARBA" id="ARBA00022448"/>
    </source>
</evidence>
<dbReference type="PANTHER" id="PTHR21716">
    <property type="entry name" value="TRANSMEMBRANE PROTEIN"/>
    <property type="match status" value="1"/>
</dbReference>
<organism evidence="9 10">
    <name type="scientific">Dawidia soli</name>
    <dbReference type="NCBI Taxonomy" id="2782352"/>
    <lineage>
        <taxon>Bacteria</taxon>
        <taxon>Pseudomonadati</taxon>
        <taxon>Bacteroidota</taxon>
        <taxon>Cytophagia</taxon>
        <taxon>Cytophagales</taxon>
        <taxon>Chryseotaleaceae</taxon>
        <taxon>Dawidia</taxon>
    </lineage>
</organism>
<evidence type="ECO:0000256" key="6">
    <source>
        <dbReference type="ARBA" id="ARBA00022989"/>
    </source>
</evidence>
<evidence type="ECO:0000256" key="2">
    <source>
        <dbReference type="ARBA" id="ARBA00009773"/>
    </source>
</evidence>
<evidence type="ECO:0000256" key="7">
    <source>
        <dbReference type="ARBA" id="ARBA00023136"/>
    </source>
</evidence>
<dbReference type="AlphaFoldDB" id="A0AAP2DDD8"/>
<feature type="transmembrane region" description="Helical" evidence="8">
    <location>
        <begin position="61"/>
        <end position="80"/>
    </location>
</feature>
<dbReference type="GO" id="GO:0005886">
    <property type="term" value="C:plasma membrane"/>
    <property type="evidence" value="ECO:0007669"/>
    <property type="project" value="UniProtKB-SubCell"/>
</dbReference>
<feature type="transmembrane region" description="Helical" evidence="8">
    <location>
        <begin position="7"/>
        <end position="24"/>
    </location>
</feature>
<evidence type="ECO:0000256" key="8">
    <source>
        <dbReference type="SAM" id="Phobius"/>
    </source>
</evidence>
<evidence type="ECO:0000256" key="5">
    <source>
        <dbReference type="ARBA" id="ARBA00022692"/>
    </source>
</evidence>
<comment type="similarity">
    <text evidence="2">Belongs to the autoinducer-2 exporter (AI-2E) (TC 2.A.86) family.</text>
</comment>
<keyword evidence="4" id="KW-1003">Cell membrane</keyword>
<feature type="transmembrane region" description="Helical" evidence="8">
    <location>
        <begin position="294"/>
        <end position="318"/>
    </location>
</feature>
<comment type="caution">
    <text evidence="9">The sequence shown here is derived from an EMBL/GenBank/DDBJ whole genome shotgun (WGS) entry which is preliminary data.</text>
</comment>
<reference evidence="9 10" key="1">
    <citation type="submission" date="2021-05" db="EMBL/GenBank/DDBJ databases">
        <title>A Polyphasic approach of four new species of the genus Ohtaekwangia: Ohtaekwangia histidinii sp. nov., Ohtaekwangia cretensis sp. nov., Ohtaekwangia indiensis sp. nov., Ohtaekwangia reichenbachii sp. nov. from diverse environment.</title>
        <authorList>
            <person name="Octaviana S."/>
        </authorList>
    </citation>
    <scope>NUCLEOTIDE SEQUENCE [LARGE SCALE GENOMIC DNA]</scope>
    <source>
        <strain evidence="9 10">PWU37</strain>
    </source>
</reference>
<dbReference type="Proteomes" id="UP001319180">
    <property type="component" value="Unassembled WGS sequence"/>
</dbReference>
<evidence type="ECO:0000256" key="4">
    <source>
        <dbReference type="ARBA" id="ARBA00022475"/>
    </source>
</evidence>
<feature type="transmembrane region" description="Helical" evidence="8">
    <location>
        <begin position="264"/>
        <end position="282"/>
    </location>
</feature>
<dbReference type="EMBL" id="JAHESC010000038">
    <property type="protein sequence ID" value="MBT1689282.1"/>
    <property type="molecule type" value="Genomic_DNA"/>
</dbReference>
<keyword evidence="10" id="KW-1185">Reference proteome</keyword>
<feature type="transmembrane region" description="Helical" evidence="8">
    <location>
        <begin position="203"/>
        <end position="222"/>
    </location>
</feature>
<dbReference type="Pfam" id="PF01594">
    <property type="entry name" value="AI-2E_transport"/>
    <property type="match status" value="1"/>
</dbReference>
<dbReference type="InterPro" id="IPR002549">
    <property type="entry name" value="AI-2E-like"/>
</dbReference>
<comment type="subcellular location">
    <subcellularLocation>
        <location evidence="1">Cell membrane</location>
        <topology evidence="1">Multi-pass membrane protein</topology>
    </subcellularLocation>
</comment>
<dbReference type="PANTHER" id="PTHR21716:SF53">
    <property type="entry name" value="PERMEASE PERM-RELATED"/>
    <property type="match status" value="1"/>
</dbReference>
<accession>A0AAP2DDD8</accession>
<evidence type="ECO:0000256" key="1">
    <source>
        <dbReference type="ARBA" id="ARBA00004651"/>
    </source>
</evidence>
<feature type="transmembrane region" description="Helical" evidence="8">
    <location>
        <begin position="136"/>
        <end position="163"/>
    </location>
</feature>
<dbReference type="RefSeq" id="WP_254092508.1">
    <property type="nucleotide sequence ID" value="NZ_JAHESC010000038.1"/>
</dbReference>
<keyword evidence="5 8" id="KW-0812">Transmembrane</keyword>
<keyword evidence="6 8" id="KW-1133">Transmembrane helix</keyword>
<gene>
    <name evidence="9" type="ORF">KK078_22135</name>
</gene>
<keyword evidence="3" id="KW-0813">Transport</keyword>
<evidence type="ECO:0000313" key="10">
    <source>
        <dbReference type="Proteomes" id="UP001319180"/>
    </source>
</evidence>
<feature type="transmembrane region" description="Helical" evidence="8">
    <location>
        <begin position="228"/>
        <end position="252"/>
    </location>
</feature>
<keyword evidence="7 8" id="KW-0472">Membrane</keyword>
<evidence type="ECO:0000313" key="9">
    <source>
        <dbReference type="EMBL" id="MBT1689282.1"/>
    </source>
</evidence>